<reference evidence="4" key="1">
    <citation type="submission" date="2025-08" db="UniProtKB">
        <authorList>
            <consortium name="RefSeq"/>
        </authorList>
    </citation>
    <scope>IDENTIFICATION</scope>
    <source>
        <strain evidence="4">11010-0011.00</strain>
        <tissue evidence="4">Whole body</tissue>
    </source>
</reference>
<name>A0A6J2T222_DROLE</name>
<feature type="domain" description="Protein TsetseEP" evidence="2">
    <location>
        <begin position="51"/>
        <end position="168"/>
    </location>
</feature>
<dbReference type="GeneID" id="115620273"/>
<accession>A0A6J2T222</accession>
<proteinExistence type="predicted"/>
<keyword evidence="3" id="KW-1185">Reference proteome</keyword>
<feature type="chain" id="PRO_5026714479" evidence="1">
    <location>
        <begin position="20"/>
        <end position="191"/>
    </location>
</feature>
<evidence type="ECO:0000313" key="4">
    <source>
        <dbReference type="RefSeq" id="XP_030369300.1"/>
    </source>
</evidence>
<evidence type="ECO:0000256" key="1">
    <source>
        <dbReference type="SAM" id="SignalP"/>
    </source>
</evidence>
<dbReference type="InterPro" id="IPR007931">
    <property type="entry name" value="TsetseEP"/>
</dbReference>
<evidence type="ECO:0000259" key="2">
    <source>
        <dbReference type="Pfam" id="PF05267"/>
    </source>
</evidence>
<gene>
    <name evidence="4" type="primary">LOC115620273</name>
</gene>
<dbReference type="RefSeq" id="XP_030369300.1">
    <property type="nucleotide sequence ID" value="XM_030513440.1"/>
</dbReference>
<evidence type="ECO:0000313" key="3">
    <source>
        <dbReference type="Proteomes" id="UP000504634"/>
    </source>
</evidence>
<dbReference type="Pfam" id="PF05267">
    <property type="entry name" value="DUF725"/>
    <property type="match status" value="1"/>
</dbReference>
<dbReference type="AlphaFoldDB" id="A0A6J2T222"/>
<protein>
    <submittedName>
        <fullName evidence="4">Uncharacterized protein LOC115620273</fullName>
    </submittedName>
</protein>
<sequence length="191" mass="21018">MQLKTSFFLVLLGLSLILAAQLKVKIKVDPKIEKLKAETKQLAEVHADFSPSCFSYYSPILSGITDQYEAEYGVCVSNYDNATAAINTQWQAQREAMQNSIYNSCNSLQSCNNANSSLTAFECIANTSAEDSKIFYGISSNATDAAAKIKDQYNVAESQQTICINNAETVYVTQTTSTYEELNSCLKNGYV</sequence>
<dbReference type="OrthoDB" id="7859325at2759"/>
<keyword evidence="1" id="KW-0732">Signal</keyword>
<feature type="signal peptide" evidence="1">
    <location>
        <begin position="1"/>
        <end position="19"/>
    </location>
</feature>
<organism evidence="3 4">
    <name type="scientific">Drosophila lebanonensis</name>
    <name type="common">Fruit fly</name>
    <name type="synonym">Scaptodrosophila lebanonensis</name>
    <dbReference type="NCBI Taxonomy" id="7225"/>
    <lineage>
        <taxon>Eukaryota</taxon>
        <taxon>Metazoa</taxon>
        <taxon>Ecdysozoa</taxon>
        <taxon>Arthropoda</taxon>
        <taxon>Hexapoda</taxon>
        <taxon>Insecta</taxon>
        <taxon>Pterygota</taxon>
        <taxon>Neoptera</taxon>
        <taxon>Endopterygota</taxon>
        <taxon>Diptera</taxon>
        <taxon>Brachycera</taxon>
        <taxon>Muscomorpha</taxon>
        <taxon>Ephydroidea</taxon>
        <taxon>Drosophilidae</taxon>
        <taxon>Scaptodrosophila</taxon>
    </lineage>
</organism>
<dbReference type="Proteomes" id="UP000504634">
    <property type="component" value="Unplaced"/>
</dbReference>